<dbReference type="InterPro" id="IPR011009">
    <property type="entry name" value="Kinase-like_dom_sf"/>
</dbReference>
<organism evidence="2 3">
    <name type="scientific">Sporothrix curviconia</name>
    <dbReference type="NCBI Taxonomy" id="1260050"/>
    <lineage>
        <taxon>Eukaryota</taxon>
        <taxon>Fungi</taxon>
        <taxon>Dikarya</taxon>
        <taxon>Ascomycota</taxon>
        <taxon>Pezizomycotina</taxon>
        <taxon>Sordariomycetes</taxon>
        <taxon>Sordariomycetidae</taxon>
        <taxon>Ophiostomatales</taxon>
        <taxon>Ophiostomataceae</taxon>
        <taxon>Sporothrix</taxon>
    </lineage>
</organism>
<accession>A0ABP0B0I0</accession>
<proteinExistence type="predicted"/>
<keyword evidence="3" id="KW-1185">Reference proteome</keyword>
<dbReference type="Gene3D" id="1.10.510.10">
    <property type="entry name" value="Transferase(Phosphotransferase) domain 1"/>
    <property type="match status" value="1"/>
</dbReference>
<evidence type="ECO:0008006" key="4">
    <source>
        <dbReference type="Google" id="ProtNLM"/>
    </source>
</evidence>
<comment type="caution">
    <text evidence="2">The sequence shown here is derived from an EMBL/GenBank/DDBJ whole genome shotgun (WGS) entry which is preliminary data.</text>
</comment>
<sequence length="582" mass="67004">MNPHASTSWFSLLYERSRDTEELVSWISEILSRPSVKKLEGFVTEEMVNRGTAHFTGVKHGSLNMLFLFEFPDGTRVALRLPKPSRAPAELVAEKLENEVNWMQYFEESNVFKVLHVHSSSARGPDGIGPYILMDFVEGEELAEWLRKWNDDTPDNIEKRRFVYEQVAEMFLNLNRHKFDSIGSITKTPEGRWAVTKRPLTLDMYQQVIGVPGFPVDAWPTGPLLRSQDYKAVVANLLEYQLKNIRSLNIPVEMGKKDDSCTQQEGDNIDMALAMDIARGRFLARHAFAKPAATAHLDDSDQGPFIAFNRDFCSRNILVDPQTATITAVVDFEFTNAMPAPFARDPPMWLLPYVLEKTLDRDLFPWWLQTYEHTVEMMFIAAMKRVEARQQERQQEWQQGKQHGQQQDQDQEPPLSDQMKESWNSKTCLVNFALQRADTLDAIHCILPEIFSKARNDASLTDEVEAYNSSTSVKEKRIANEKKRIEDEVEKALATLEGREQEEAEEEDREEEKIRKEADDALEELRKSGNRDEQKKTSIEKSRDDALEALEGRRDSRRSRNSKNKDEIEDARKKALEALEGL</sequence>
<dbReference type="Proteomes" id="UP001642405">
    <property type="component" value="Unassembled WGS sequence"/>
</dbReference>
<feature type="region of interest" description="Disordered" evidence="1">
    <location>
        <begin position="497"/>
        <end position="570"/>
    </location>
</feature>
<evidence type="ECO:0000313" key="3">
    <source>
        <dbReference type="Proteomes" id="UP001642405"/>
    </source>
</evidence>
<dbReference type="PANTHER" id="PTHR21310:SF37">
    <property type="entry name" value="AMINOGLYCOSIDE PHOSPHOTRANSFERASE DOMAIN-CONTAINING PROTEIN"/>
    <property type="match status" value="1"/>
</dbReference>
<dbReference type="SUPFAM" id="SSF56112">
    <property type="entry name" value="Protein kinase-like (PK-like)"/>
    <property type="match status" value="1"/>
</dbReference>
<feature type="compositionally biased region" description="Basic and acidic residues" evidence="1">
    <location>
        <begin position="511"/>
        <end position="554"/>
    </location>
</feature>
<name>A0ABP0B0I0_9PEZI</name>
<evidence type="ECO:0000256" key="1">
    <source>
        <dbReference type="SAM" id="MobiDB-lite"/>
    </source>
</evidence>
<evidence type="ECO:0000313" key="2">
    <source>
        <dbReference type="EMBL" id="CAK7213046.1"/>
    </source>
</evidence>
<feature type="region of interest" description="Disordered" evidence="1">
    <location>
        <begin position="391"/>
        <end position="420"/>
    </location>
</feature>
<reference evidence="2 3" key="1">
    <citation type="submission" date="2024-01" db="EMBL/GenBank/DDBJ databases">
        <authorList>
            <person name="Allen C."/>
            <person name="Tagirdzhanova G."/>
        </authorList>
    </citation>
    <scope>NUCLEOTIDE SEQUENCE [LARGE SCALE GENOMIC DNA]</scope>
</reference>
<dbReference type="PANTHER" id="PTHR21310">
    <property type="entry name" value="AMINOGLYCOSIDE PHOSPHOTRANSFERASE-RELATED-RELATED"/>
    <property type="match status" value="1"/>
</dbReference>
<protein>
    <recommendedName>
        <fullName evidence="4">Aminoglycoside phosphotransferase domain-containing protein</fullName>
    </recommendedName>
</protein>
<gene>
    <name evidence="2" type="ORF">SCUCBS95973_001666</name>
</gene>
<dbReference type="EMBL" id="CAWUHB010000006">
    <property type="protein sequence ID" value="CAK7213046.1"/>
    <property type="molecule type" value="Genomic_DNA"/>
</dbReference>
<feature type="compositionally biased region" description="Low complexity" evidence="1">
    <location>
        <begin position="396"/>
        <end position="408"/>
    </location>
</feature>
<dbReference type="InterPro" id="IPR051678">
    <property type="entry name" value="AGP_Transferase"/>
</dbReference>
<feature type="compositionally biased region" description="Acidic residues" evidence="1">
    <location>
        <begin position="500"/>
        <end position="510"/>
    </location>
</feature>